<keyword evidence="8" id="KW-0067">ATP-binding</keyword>
<keyword evidence="3 5" id="KW-1133">Transmembrane helix</keyword>
<dbReference type="PROSITE" id="PS00211">
    <property type="entry name" value="ABC_TRANSPORTER_1"/>
    <property type="match status" value="1"/>
</dbReference>
<dbReference type="PROSITE" id="PS50893">
    <property type="entry name" value="ABC_TRANSPORTER_2"/>
    <property type="match status" value="1"/>
</dbReference>
<feature type="transmembrane region" description="Helical" evidence="5">
    <location>
        <begin position="139"/>
        <end position="156"/>
    </location>
</feature>
<dbReference type="InterPro" id="IPR027417">
    <property type="entry name" value="P-loop_NTPase"/>
</dbReference>
<reference evidence="8 9" key="1">
    <citation type="submission" date="2016-06" db="EMBL/GenBank/DDBJ databases">
        <authorList>
            <person name="Kjaerup R.B."/>
            <person name="Dalgaard T.S."/>
            <person name="Juul-Madsen H.R."/>
        </authorList>
    </citation>
    <scope>NUCLEOTIDE SEQUENCE [LARGE SCALE GENOMIC DNA]</scope>
    <source>
        <strain evidence="8 9">DSM 45577</strain>
    </source>
</reference>
<keyword evidence="4 5" id="KW-0472">Membrane</keyword>
<proteinExistence type="predicted"/>
<feature type="domain" description="ABC transmembrane type-1" evidence="7">
    <location>
        <begin position="23"/>
        <end position="295"/>
    </location>
</feature>
<dbReference type="InterPro" id="IPR039421">
    <property type="entry name" value="Type_1_exporter"/>
</dbReference>
<dbReference type="Gene3D" id="3.40.50.300">
    <property type="entry name" value="P-loop containing nucleotide triphosphate hydrolases"/>
    <property type="match status" value="1"/>
</dbReference>
<dbReference type="PANTHER" id="PTHR43394">
    <property type="entry name" value="ATP-DEPENDENT PERMEASE MDL1, MITOCHONDRIAL"/>
    <property type="match status" value="1"/>
</dbReference>
<dbReference type="SUPFAM" id="SSF90123">
    <property type="entry name" value="ABC transporter transmembrane region"/>
    <property type="match status" value="1"/>
</dbReference>
<accession>A0A1C6UWF8</accession>
<dbReference type="InterPro" id="IPR017871">
    <property type="entry name" value="ABC_transporter-like_CS"/>
</dbReference>
<dbReference type="AlphaFoldDB" id="A0A1C6UWF8"/>
<evidence type="ECO:0000256" key="2">
    <source>
        <dbReference type="ARBA" id="ARBA00022692"/>
    </source>
</evidence>
<feature type="transmembrane region" description="Helical" evidence="5">
    <location>
        <begin position="21"/>
        <end position="47"/>
    </location>
</feature>
<dbReference type="EMBL" id="FMIA01000002">
    <property type="protein sequence ID" value="SCL58183.1"/>
    <property type="molecule type" value="Genomic_DNA"/>
</dbReference>
<dbReference type="SUPFAM" id="SSF52540">
    <property type="entry name" value="P-loop containing nucleoside triphosphate hydrolases"/>
    <property type="match status" value="1"/>
</dbReference>
<sequence length="564" mass="59576">MSKASAGTAILRRAVTRNGRRLWTGTALAGVYQLCAALVPILVGVIVDRGVATGDLSALLSWITVLASVYLVLVVTYRFGARHLQRAIAEEGHQLRVELAARILDPRVLRTERHTGDLLAVTTTDAEYTSYLLDHIPRITSALVAVAVSAVALLLISTPLGLTVLIAIPLVLAVLNRTAPLIARRVREQQDQAGRASALATDLVTGLRPLRGIGAQDAGVERYRRVNRHALAATLRASRTQNTYLGASTMLSTLLAGGIALMAGWFALTGRITVGQFITVIGSAQFLIEPFGVLAVVPSWTAAARAAADRVASVVRAGVVLPEGAAAPGGSECELRLADVTYGPLAGLHLDVHSGEFVGVVARRPADAEALARLLAVPDAYTGDILLGGERLEAVDRGRARRVLHSEPHRCDLFTGTLASNIALHEDDGERLTEALRAAAADEVAHQHPEGLRMPVTERGANLSGGQRQRVALARALLARPPLLVLHEPTTAVDAVTERAIADGIRALRHGPGAGYGTLVITSSPTLLAATDRVVFIGDGTVAAEGAHAELVTHHDSYRRAVLR</sequence>
<dbReference type="GO" id="GO:0016887">
    <property type="term" value="F:ATP hydrolysis activity"/>
    <property type="evidence" value="ECO:0007669"/>
    <property type="project" value="InterPro"/>
</dbReference>
<dbReference type="Pfam" id="PF00005">
    <property type="entry name" value="ABC_tran"/>
    <property type="match status" value="1"/>
</dbReference>
<comment type="subcellular location">
    <subcellularLocation>
        <location evidence="1">Cell membrane</location>
        <topology evidence="1">Multi-pass membrane protein</topology>
    </subcellularLocation>
</comment>
<dbReference type="GO" id="GO:0015421">
    <property type="term" value="F:ABC-type oligopeptide transporter activity"/>
    <property type="evidence" value="ECO:0007669"/>
    <property type="project" value="TreeGrafter"/>
</dbReference>
<keyword evidence="2 5" id="KW-0812">Transmembrane</keyword>
<dbReference type="InterPro" id="IPR011527">
    <property type="entry name" value="ABC1_TM_dom"/>
</dbReference>
<organism evidence="8 9">
    <name type="scientific">Micromonospora yangpuensis</name>
    <dbReference type="NCBI Taxonomy" id="683228"/>
    <lineage>
        <taxon>Bacteria</taxon>
        <taxon>Bacillati</taxon>
        <taxon>Actinomycetota</taxon>
        <taxon>Actinomycetes</taxon>
        <taxon>Micromonosporales</taxon>
        <taxon>Micromonosporaceae</taxon>
        <taxon>Micromonospora</taxon>
    </lineage>
</organism>
<dbReference type="InterPro" id="IPR003439">
    <property type="entry name" value="ABC_transporter-like_ATP-bd"/>
</dbReference>
<name>A0A1C6UWF8_9ACTN</name>
<evidence type="ECO:0000256" key="3">
    <source>
        <dbReference type="ARBA" id="ARBA00022989"/>
    </source>
</evidence>
<evidence type="ECO:0000256" key="5">
    <source>
        <dbReference type="SAM" id="Phobius"/>
    </source>
</evidence>
<evidence type="ECO:0000313" key="8">
    <source>
        <dbReference type="EMBL" id="SCL58183.1"/>
    </source>
</evidence>
<dbReference type="Gene3D" id="1.20.1560.10">
    <property type="entry name" value="ABC transporter type 1, transmembrane domain"/>
    <property type="match status" value="1"/>
</dbReference>
<dbReference type="PROSITE" id="PS50929">
    <property type="entry name" value="ABC_TM1F"/>
    <property type="match status" value="1"/>
</dbReference>
<dbReference type="PANTHER" id="PTHR43394:SF1">
    <property type="entry name" value="ATP-BINDING CASSETTE SUB-FAMILY B MEMBER 10, MITOCHONDRIAL"/>
    <property type="match status" value="1"/>
</dbReference>
<keyword evidence="9" id="KW-1185">Reference proteome</keyword>
<feature type="transmembrane region" description="Helical" evidence="5">
    <location>
        <begin position="244"/>
        <end position="268"/>
    </location>
</feature>
<dbReference type="Pfam" id="PF00664">
    <property type="entry name" value="ABC_membrane"/>
    <property type="match status" value="1"/>
</dbReference>
<protein>
    <submittedName>
        <fullName evidence="8">Putative ABC transport system ATP-binding protein</fullName>
    </submittedName>
</protein>
<dbReference type="GO" id="GO:0005524">
    <property type="term" value="F:ATP binding"/>
    <property type="evidence" value="ECO:0007669"/>
    <property type="project" value="UniProtKB-KW"/>
</dbReference>
<feature type="transmembrane region" description="Helical" evidence="5">
    <location>
        <begin position="162"/>
        <end position="179"/>
    </location>
</feature>
<evidence type="ECO:0000259" key="7">
    <source>
        <dbReference type="PROSITE" id="PS50929"/>
    </source>
</evidence>
<dbReference type="InterPro" id="IPR036640">
    <property type="entry name" value="ABC1_TM_sf"/>
</dbReference>
<evidence type="ECO:0000313" key="9">
    <source>
        <dbReference type="Proteomes" id="UP000198937"/>
    </source>
</evidence>
<dbReference type="Proteomes" id="UP000198937">
    <property type="component" value="Unassembled WGS sequence"/>
</dbReference>
<dbReference type="STRING" id="683228.GA0070617_3746"/>
<gene>
    <name evidence="8" type="ORF">GA0070617_3746</name>
</gene>
<evidence type="ECO:0000256" key="4">
    <source>
        <dbReference type="ARBA" id="ARBA00023136"/>
    </source>
</evidence>
<dbReference type="CDD" id="cd07346">
    <property type="entry name" value="ABC_6TM_exporters"/>
    <property type="match status" value="1"/>
</dbReference>
<feature type="transmembrane region" description="Helical" evidence="5">
    <location>
        <begin position="59"/>
        <end position="79"/>
    </location>
</feature>
<feature type="domain" description="ABC transporter" evidence="6">
    <location>
        <begin position="335"/>
        <end position="564"/>
    </location>
</feature>
<keyword evidence="8" id="KW-0547">Nucleotide-binding</keyword>
<dbReference type="GO" id="GO:0005886">
    <property type="term" value="C:plasma membrane"/>
    <property type="evidence" value="ECO:0007669"/>
    <property type="project" value="UniProtKB-SubCell"/>
</dbReference>
<evidence type="ECO:0000259" key="6">
    <source>
        <dbReference type="PROSITE" id="PS50893"/>
    </source>
</evidence>
<dbReference type="RefSeq" id="WP_229688600.1">
    <property type="nucleotide sequence ID" value="NZ_BMMJ01000014.1"/>
</dbReference>
<evidence type="ECO:0000256" key="1">
    <source>
        <dbReference type="ARBA" id="ARBA00004651"/>
    </source>
</evidence>